<keyword evidence="1" id="KW-0812">Transmembrane</keyword>
<feature type="transmembrane region" description="Helical" evidence="1">
    <location>
        <begin position="6"/>
        <end position="25"/>
    </location>
</feature>
<keyword evidence="1" id="KW-0472">Membrane</keyword>
<protein>
    <recommendedName>
        <fullName evidence="4">Lipoprotein</fullName>
    </recommendedName>
</protein>
<evidence type="ECO:0000256" key="1">
    <source>
        <dbReference type="SAM" id="Phobius"/>
    </source>
</evidence>
<evidence type="ECO:0000313" key="3">
    <source>
        <dbReference type="Proteomes" id="UP000606494"/>
    </source>
</evidence>
<organism evidence="2 3">
    <name type="scientific">Sphingobacterium arenae</name>
    <dbReference type="NCBI Taxonomy" id="1280598"/>
    <lineage>
        <taxon>Bacteria</taxon>
        <taxon>Pseudomonadati</taxon>
        <taxon>Bacteroidota</taxon>
        <taxon>Sphingobacteriia</taxon>
        <taxon>Sphingobacteriales</taxon>
        <taxon>Sphingobacteriaceae</taxon>
        <taxon>Sphingobacterium</taxon>
    </lineage>
</organism>
<keyword evidence="3" id="KW-1185">Reference proteome</keyword>
<comment type="caution">
    <text evidence="2">The sequence shown here is derived from an EMBL/GenBank/DDBJ whole genome shotgun (WGS) entry which is preliminary data.</text>
</comment>
<sequence length="381" mass="43395">MTAKKIMGIIALVIVGGIGLFALSCDNKNTRTFMWDDQVAELTGKHLDSWLRQAPFDNELKLQEEDKVVLTNAKQVFPFIGRYYNAMEELRTDGTPSDTAIYQQTEVLFKDAVWGDLFVSATLLYNYEEVFLGNSYVETGNTFFGGLDAATDTHSASLHETSVLARKSRYKTGIYWVSANFNRYLLGFYQQGQLVFETVIPLLGTDTLATLNKLKEVSEKLNLNIPEWENASVEQLQTVDGSTSFWIDPFTGIYLGDYMLNDVHLKTGDTPFVQSNTATKGDHYFSYQSPKGMVELYTALGKTTLSEEDFNKENRGMDSYQYHNQYIFYEEGTSEGYVNGTAKTYFKDSQYLEIHYRHPETDSGAKDQVHGILRYIKVRKF</sequence>
<dbReference type="Proteomes" id="UP000606494">
    <property type="component" value="Unassembled WGS sequence"/>
</dbReference>
<dbReference type="EMBL" id="JACNYK010000010">
    <property type="protein sequence ID" value="MBD1427909.1"/>
    <property type="molecule type" value="Genomic_DNA"/>
</dbReference>
<name>A0ABR7Y9C8_9SPHI</name>
<evidence type="ECO:0000313" key="2">
    <source>
        <dbReference type="EMBL" id="MBD1427909.1"/>
    </source>
</evidence>
<evidence type="ECO:0008006" key="4">
    <source>
        <dbReference type="Google" id="ProtNLM"/>
    </source>
</evidence>
<accession>A0ABR7Y9C8</accession>
<dbReference type="RefSeq" id="WP_190311053.1">
    <property type="nucleotide sequence ID" value="NZ_JACNYK010000010.1"/>
</dbReference>
<gene>
    <name evidence="2" type="ORF">H8B17_20200</name>
</gene>
<proteinExistence type="predicted"/>
<reference evidence="2 3" key="1">
    <citation type="submission" date="2020-08" db="EMBL/GenBank/DDBJ databases">
        <title>Sphingobacterium sp. DN00404 isolated from aquaculture water.</title>
        <authorList>
            <person name="Zhang M."/>
        </authorList>
    </citation>
    <scope>NUCLEOTIDE SEQUENCE [LARGE SCALE GENOMIC DNA]</scope>
    <source>
        <strain evidence="2 3">KCTC 32294</strain>
    </source>
</reference>
<keyword evidence="1" id="KW-1133">Transmembrane helix</keyword>
<dbReference type="PROSITE" id="PS51257">
    <property type="entry name" value="PROKAR_LIPOPROTEIN"/>
    <property type="match status" value="1"/>
</dbReference>